<accession>A0A239CBR0</accession>
<dbReference type="AlphaFoldDB" id="A0A239CBR0"/>
<evidence type="ECO:0000313" key="2">
    <source>
        <dbReference type="EMBL" id="SNS17667.1"/>
    </source>
</evidence>
<gene>
    <name evidence="2" type="ORF">SAMN05216276_1005117</name>
</gene>
<evidence type="ECO:0000313" key="3">
    <source>
        <dbReference type="Proteomes" id="UP000198282"/>
    </source>
</evidence>
<feature type="transmembrane region" description="Helical" evidence="1">
    <location>
        <begin position="41"/>
        <end position="60"/>
    </location>
</feature>
<evidence type="ECO:0000256" key="1">
    <source>
        <dbReference type="SAM" id="Phobius"/>
    </source>
</evidence>
<organism evidence="2 3">
    <name type="scientific">Streptosporangium subroseum</name>
    <dbReference type="NCBI Taxonomy" id="106412"/>
    <lineage>
        <taxon>Bacteria</taxon>
        <taxon>Bacillati</taxon>
        <taxon>Actinomycetota</taxon>
        <taxon>Actinomycetes</taxon>
        <taxon>Streptosporangiales</taxon>
        <taxon>Streptosporangiaceae</taxon>
        <taxon>Streptosporangium</taxon>
    </lineage>
</organism>
<keyword evidence="1" id="KW-1133">Transmembrane helix</keyword>
<keyword evidence="1" id="KW-0472">Membrane</keyword>
<dbReference type="RefSeq" id="WP_089206393.1">
    <property type="nucleotide sequence ID" value="NZ_FZOD01000005.1"/>
</dbReference>
<sequence>MTITESELREILTGEGREDRHRGVTVADVDRRVRVIKRRRLRVVGAVAGLGIVAGLAFTVPQVRNTVVPEDIWTGVMAQPTQTPRVVSTAVGGPILLDMLANRRYKEGGARKEFTVSTGSSQFSVSLWCSGTLMKAALWIDGKLVNAGPCGGKNGLTYMINWDRPQDDRASEHIVAGAVLRTDAQTPEQVSGTADVEQLLAASKRFDLEWGVNVERMGAPGCRDNVIQVDPDTGEIVRLRCDKESTMPPTIP</sequence>
<keyword evidence="1" id="KW-0812">Transmembrane</keyword>
<dbReference type="Proteomes" id="UP000198282">
    <property type="component" value="Unassembled WGS sequence"/>
</dbReference>
<dbReference type="OrthoDB" id="3529482at2"/>
<dbReference type="EMBL" id="FZOD01000005">
    <property type="protein sequence ID" value="SNS17667.1"/>
    <property type="molecule type" value="Genomic_DNA"/>
</dbReference>
<keyword evidence="3" id="KW-1185">Reference proteome</keyword>
<proteinExistence type="predicted"/>
<reference evidence="2 3" key="1">
    <citation type="submission" date="2017-06" db="EMBL/GenBank/DDBJ databases">
        <authorList>
            <person name="Kim H.J."/>
            <person name="Triplett B.A."/>
        </authorList>
    </citation>
    <scope>NUCLEOTIDE SEQUENCE [LARGE SCALE GENOMIC DNA]</scope>
    <source>
        <strain evidence="2 3">CGMCC 4.2132</strain>
    </source>
</reference>
<name>A0A239CBR0_9ACTN</name>
<protein>
    <submittedName>
        <fullName evidence="2">Uncharacterized protein</fullName>
    </submittedName>
</protein>